<keyword evidence="5" id="KW-0813">Transport</keyword>
<keyword evidence="7" id="KW-0679">Respiratory chain</keyword>
<dbReference type="PROSITE" id="PS00078">
    <property type="entry name" value="COX2"/>
    <property type="match status" value="1"/>
</dbReference>
<gene>
    <name evidence="21" type="ORF">MNBD_GAMMA13-2077</name>
</gene>
<keyword evidence="10" id="KW-1278">Translocase</keyword>
<keyword evidence="8 17" id="KW-0812">Transmembrane</keyword>
<evidence type="ECO:0000256" key="10">
    <source>
        <dbReference type="ARBA" id="ARBA00022967"/>
    </source>
</evidence>
<dbReference type="SUPFAM" id="SSF46626">
    <property type="entry name" value="Cytochrome c"/>
    <property type="match status" value="1"/>
</dbReference>
<dbReference type="InterPro" id="IPR045187">
    <property type="entry name" value="CcO_II"/>
</dbReference>
<dbReference type="Gene3D" id="1.10.760.10">
    <property type="entry name" value="Cytochrome c-like domain"/>
    <property type="match status" value="1"/>
</dbReference>
<evidence type="ECO:0000259" key="18">
    <source>
        <dbReference type="PROSITE" id="PS50857"/>
    </source>
</evidence>
<evidence type="ECO:0000256" key="11">
    <source>
        <dbReference type="ARBA" id="ARBA00022982"/>
    </source>
</evidence>
<dbReference type="GO" id="GO:0042773">
    <property type="term" value="P:ATP synthesis coupled electron transport"/>
    <property type="evidence" value="ECO:0007669"/>
    <property type="project" value="TreeGrafter"/>
</dbReference>
<evidence type="ECO:0000259" key="20">
    <source>
        <dbReference type="PROSITE" id="PS51007"/>
    </source>
</evidence>
<comment type="similarity">
    <text evidence="3">Belongs to the cytochrome c oxidase subunit 2 family.</text>
</comment>
<dbReference type="Pfam" id="PF00116">
    <property type="entry name" value="COX2"/>
    <property type="match status" value="1"/>
</dbReference>
<evidence type="ECO:0000256" key="13">
    <source>
        <dbReference type="ARBA" id="ARBA00023004"/>
    </source>
</evidence>
<name>A0A3B0Z2L7_9ZZZZ</name>
<evidence type="ECO:0000256" key="5">
    <source>
        <dbReference type="ARBA" id="ARBA00022448"/>
    </source>
</evidence>
<dbReference type="Pfam" id="PF02790">
    <property type="entry name" value="COX2_TM"/>
    <property type="match status" value="1"/>
</dbReference>
<dbReference type="Pfam" id="PF13442">
    <property type="entry name" value="Cytochrome_CBB3"/>
    <property type="match status" value="1"/>
</dbReference>
<dbReference type="GO" id="GO:0020037">
    <property type="term" value="F:heme binding"/>
    <property type="evidence" value="ECO:0007669"/>
    <property type="project" value="InterPro"/>
</dbReference>
<comment type="subcellular location">
    <subcellularLocation>
        <location evidence="2">Membrane</location>
        <topology evidence="2">Multi-pass membrane protein</topology>
    </subcellularLocation>
</comment>
<keyword evidence="11" id="KW-0249">Electron transport</keyword>
<evidence type="ECO:0000256" key="16">
    <source>
        <dbReference type="ARBA" id="ARBA00031389"/>
    </source>
</evidence>
<evidence type="ECO:0000259" key="19">
    <source>
        <dbReference type="PROSITE" id="PS50999"/>
    </source>
</evidence>
<evidence type="ECO:0000256" key="14">
    <source>
        <dbReference type="ARBA" id="ARBA00023008"/>
    </source>
</evidence>
<reference evidence="21" key="1">
    <citation type="submission" date="2018-06" db="EMBL/GenBank/DDBJ databases">
        <authorList>
            <person name="Zhirakovskaya E."/>
        </authorList>
    </citation>
    <scope>NUCLEOTIDE SEQUENCE</scope>
</reference>
<evidence type="ECO:0000256" key="1">
    <source>
        <dbReference type="ARBA" id="ARBA00001935"/>
    </source>
</evidence>
<evidence type="ECO:0000256" key="7">
    <source>
        <dbReference type="ARBA" id="ARBA00022660"/>
    </source>
</evidence>
<dbReference type="InterPro" id="IPR036909">
    <property type="entry name" value="Cyt_c-like_dom_sf"/>
</dbReference>
<dbReference type="CDD" id="cd13912">
    <property type="entry name" value="CcO_II_C"/>
    <property type="match status" value="1"/>
</dbReference>
<feature type="transmembrane region" description="Helical" evidence="17">
    <location>
        <begin position="50"/>
        <end position="71"/>
    </location>
</feature>
<dbReference type="Gene3D" id="2.60.40.420">
    <property type="entry name" value="Cupredoxins - blue copper proteins"/>
    <property type="match status" value="1"/>
</dbReference>
<feature type="domain" description="Cytochrome oxidase subunit II copper A binding" evidence="18">
    <location>
        <begin position="121"/>
        <end position="258"/>
    </location>
</feature>
<keyword evidence="15 17" id="KW-0472">Membrane</keyword>
<dbReference type="GO" id="GO:0016020">
    <property type="term" value="C:membrane"/>
    <property type="evidence" value="ECO:0007669"/>
    <property type="project" value="UniProtKB-SubCell"/>
</dbReference>
<dbReference type="PANTHER" id="PTHR22888:SF9">
    <property type="entry name" value="CYTOCHROME C OXIDASE SUBUNIT 2"/>
    <property type="match status" value="1"/>
</dbReference>
<dbReference type="SUPFAM" id="SSF49503">
    <property type="entry name" value="Cupredoxins"/>
    <property type="match status" value="1"/>
</dbReference>
<keyword evidence="21" id="KW-0560">Oxidoreductase</keyword>
<dbReference type="EMBL" id="UOFK01000063">
    <property type="protein sequence ID" value="VAW74956.1"/>
    <property type="molecule type" value="Genomic_DNA"/>
</dbReference>
<dbReference type="EC" id="7.1.1.9" evidence="4"/>
<dbReference type="InterPro" id="IPR036257">
    <property type="entry name" value="Cyt_c_oxidase_su2_TM_sf"/>
</dbReference>
<dbReference type="GO" id="GO:0004129">
    <property type="term" value="F:cytochrome-c oxidase activity"/>
    <property type="evidence" value="ECO:0007669"/>
    <property type="project" value="UniProtKB-EC"/>
</dbReference>
<organism evidence="21">
    <name type="scientific">hydrothermal vent metagenome</name>
    <dbReference type="NCBI Taxonomy" id="652676"/>
    <lineage>
        <taxon>unclassified sequences</taxon>
        <taxon>metagenomes</taxon>
        <taxon>ecological metagenomes</taxon>
    </lineage>
</organism>
<evidence type="ECO:0000256" key="8">
    <source>
        <dbReference type="ARBA" id="ARBA00022692"/>
    </source>
</evidence>
<dbReference type="PROSITE" id="PS51007">
    <property type="entry name" value="CYTC"/>
    <property type="match status" value="1"/>
</dbReference>
<evidence type="ECO:0000256" key="9">
    <source>
        <dbReference type="ARBA" id="ARBA00022723"/>
    </source>
</evidence>
<dbReference type="InterPro" id="IPR014222">
    <property type="entry name" value="Cyt_c_oxidase_su2"/>
</dbReference>
<keyword evidence="6" id="KW-0349">Heme</keyword>
<keyword evidence="9" id="KW-0479">Metal-binding</keyword>
<keyword evidence="14" id="KW-0186">Copper</keyword>
<dbReference type="PRINTS" id="PR01166">
    <property type="entry name" value="CYCOXIDASEII"/>
</dbReference>
<dbReference type="InterPro" id="IPR009056">
    <property type="entry name" value="Cyt_c-like_dom"/>
</dbReference>
<keyword evidence="12 17" id="KW-1133">Transmembrane helix</keyword>
<dbReference type="InterPro" id="IPR008972">
    <property type="entry name" value="Cupredoxin"/>
</dbReference>
<sequence>MLISKIKRSLTAMAGLALLANAGGAAADYALNLRRGVTPISNEIYDLHMLILWVCVAIAVVVFAVMFISILKHRKSKGAQPAQFHESTTVEIIWTVVPFLILIGMAIPATKALVMMEDTSNSDLSIKVTGYQWKWGYDYLDEGVSFISTLTTPREQIENQQEKGEHYLLEVDNPLVVPINKKVRMLITASDVIHAWWVPDFGMKKDAIPGFVNEMWFKAEKEGTYRGQCAELCGKDHGFMPIVVIVKNEADYRQWVAEQKGQMAAASAGAERDWSMAELMERGEKVYAGSCAACHQAAGEGIPGTFPALKGGAIATGPKDAHIDIVMNGKPATAMGAFAAQLNDVDLAAVITYERNAWGNDTGDLVQPAEIKATR</sequence>
<dbReference type="InterPro" id="IPR002429">
    <property type="entry name" value="CcO_II-like_C"/>
</dbReference>
<evidence type="ECO:0000256" key="3">
    <source>
        <dbReference type="ARBA" id="ARBA00007866"/>
    </source>
</evidence>
<feature type="transmembrane region" description="Helical" evidence="17">
    <location>
        <begin position="92"/>
        <end position="116"/>
    </location>
</feature>
<dbReference type="NCBIfam" id="TIGR02866">
    <property type="entry name" value="CoxB"/>
    <property type="match status" value="1"/>
</dbReference>
<comment type="cofactor">
    <cofactor evidence="1">
        <name>Cu cation</name>
        <dbReference type="ChEBI" id="CHEBI:23378"/>
    </cofactor>
</comment>
<proteinExistence type="inferred from homology"/>
<evidence type="ECO:0000313" key="21">
    <source>
        <dbReference type="EMBL" id="VAW74956.1"/>
    </source>
</evidence>
<evidence type="ECO:0000256" key="4">
    <source>
        <dbReference type="ARBA" id="ARBA00012949"/>
    </source>
</evidence>
<evidence type="ECO:0000256" key="17">
    <source>
        <dbReference type="SAM" id="Phobius"/>
    </source>
</evidence>
<protein>
    <recommendedName>
        <fullName evidence="4">cytochrome-c oxidase</fullName>
        <ecNumber evidence="4">7.1.1.9</ecNumber>
    </recommendedName>
    <alternativeName>
        <fullName evidence="16">Cytochrome c oxidase polypeptide II</fullName>
    </alternativeName>
</protein>
<keyword evidence="13" id="KW-0408">Iron</keyword>
<accession>A0A3B0Z2L7</accession>
<evidence type="ECO:0000256" key="12">
    <source>
        <dbReference type="ARBA" id="ARBA00022989"/>
    </source>
</evidence>
<dbReference type="PROSITE" id="PS50857">
    <property type="entry name" value="COX2_CUA"/>
    <property type="match status" value="1"/>
</dbReference>
<dbReference type="Gene3D" id="1.10.287.90">
    <property type="match status" value="1"/>
</dbReference>
<dbReference type="InterPro" id="IPR001505">
    <property type="entry name" value="Copper_CuA"/>
</dbReference>
<evidence type="ECO:0000256" key="6">
    <source>
        <dbReference type="ARBA" id="ARBA00022617"/>
    </source>
</evidence>
<dbReference type="PROSITE" id="PS50999">
    <property type="entry name" value="COX2_TM"/>
    <property type="match status" value="1"/>
</dbReference>
<dbReference type="GO" id="GO:0005507">
    <property type="term" value="F:copper ion binding"/>
    <property type="evidence" value="ECO:0007669"/>
    <property type="project" value="InterPro"/>
</dbReference>
<dbReference type="SUPFAM" id="SSF81464">
    <property type="entry name" value="Cytochrome c oxidase subunit II-like, transmembrane region"/>
    <property type="match status" value="1"/>
</dbReference>
<dbReference type="InterPro" id="IPR011759">
    <property type="entry name" value="Cyt_c_oxidase_su2_TM_dom"/>
</dbReference>
<feature type="domain" description="Cytochrome c" evidence="20">
    <location>
        <begin position="278"/>
        <end position="358"/>
    </location>
</feature>
<evidence type="ECO:0000256" key="15">
    <source>
        <dbReference type="ARBA" id="ARBA00023136"/>
    </source>
</evidence>
<evidence type="ECO:0000256" key="2">
    <source>
        <dbReference type="ARBA" id="ARBA00004141"/>
    </source>
</evidence>
<feature type="domain" description="Cytochrome oxidase subunit II transmembrane region profile" evidence="19">
    <location>
        <begin position="25"/>
        <end position="120"/>
    </location>
</feature>
<dbReference type="GO" id="GO:0016491">
    <property type="term" value="F:oxidoreductase activity"/>
    <property type="evidence" value="ECO:0007669"/>
    <property type="project" value="UniProtKB-KW"/>
</dbReference>
<dbReference type="InterPro" id="IPR034210">
    <property type="entry name" value="CcO_II_C"/>
</dbReference>
<dbReference type="PANTHER" id="PTHR22888">
    <property type="entry name" value="CYTOCHROME C OXIDASE, SUBUNIT II"/>
    <property type="match status" value="1"/>
</dbReference>
<dbReference type="AlphaFoldDB" id="A0A3B0Z2L7"/>